<comment type="caution">
    <text evidence="1">The sequence shown here is derived from an EMBL/GenBank/DDBJ whole genome shotgun (WGS) entry which is preliminary data.</text>
</comment>
<sequence>MDKAKKKELKEQYKAKSRQKHLLNLAGNNNRLISEFVQIELGKDLPEISYDIIMNALYGSDLTQKIYYKILEKAYKSDKKNTTLFSKKINDAMDGFSDYLKAIYHSYQFESAIAIGDIDKEFTFEGELEKELLDNKLERLMAAYKLMKNNEMLRLIEAAKSTDDYDSLQEIAFGYNPQEMDNHRLEFIKKNWKEFELK</sequence>
<dbReference type="Proteomes" id="UP000636010">
    <property type="component" value="Unassembled WGS sequence"/>
</dbReference>
<dbReference type="RefSeq" id="WP_188467678.1">
    <property type="nucleotide sequence ID" value="NZ_BAABHU010000021.1"/>
</dbReference>
<evidence type="ECO:0000313" key="2">
    <source>
        <dbReference type="Proteomes" id="UP000636010"/>
    </source>
</evidence>
<organism evidence="1 2">
    <name type="scientific">Marivirga lumbricoides</name>
    <dbReference type="NCBI Taxonomy" id="1046115"/>
    <lineage>
        <taxon>Bacteria</taxon>
        <taxon>Pseudomonadati</taxon>
        <taxon>Bacteroidota</taxon>
        <taxon>Cytophagia</taxon>
        <taxon>Cytophagales</taxon>
        <taxon>Marivirgaceae</taxon>
        <taxon>Marivirga</taxon>
    </lineage>
</organism>
<accession>A0ABQ1NCW9</accession>
<name>A0ABQ1NCW9_9BACT</name>
<gene>
    <name evidence="1" type="ORF">GCM10011506_45750</name>
</gene>
<keyword evidence="2" id="KW-1185">Reference proteome</keyword>
<evidence type="ECO:0000313" key="1">
    <source>
        <dbReference type="EMBL" id="GGC54928.1"/>
    </source>
</evidence>
<dbReference type="EMBL" id="BMEC01000021">
    <property type="protein sequence ID" value="GGC54928.1"/>
    <property type="molecule type" value="Genomic_DNA"/>
</dbReference>
<proteinExistence type="predicted"/>
<reference evidence="2" key="1">
    <citation type="journal article" date="2019" name="Int. J. Syst. Evol. Microbiol.">
        <title>The Global Catalogue of Microorganisms (GCM) 10K type strain sequencing project: providing services to taxonomists for standard genome sequencing and annotation.</title>
        <authorList>
            <consortium name="The Broad Institute Genomics Platform"/>
            <consortium name="The Broad Institute Genome Sequencing Center for Infectious Disease"/>
            <person name="Wu L."/>
            <person name="Ma J."/>
        </authorList>
    </citation>
    <scope>NUCLEOTIDE SEQUENCE [LARGE SCALE GENOMIC DNA]</scope>
    <source>
        <strain evidence="2">CGMCC 1.10832</strain>
    </source>
</reference>
<protein>
    <submittedName>
        <fullName evidence="1">Uncharacterized protein</fullName>
    </submittedName>
</protein>